<dbReference type="SUPFAM" id="SSF160379">
    <property type="entry name" value="SP0830-like"/>
    <property type="match status" value="1"/>
</dbReference>
<evidence type="ECO:0000313" key="4">
    <source>
        <dbReference type="Proteomes" id="UP000014160"/>
    </source>
</evidence>
<evidence type="ECO:0000313" key="3">
    <source>
        <dbReference type="Proteomes" id="UP000013750"/>
    </source>
</evidence>
<dbReference type="Proteomes" id="UP000014160">
    <property type="component" value="Unassembled WGS sequence"/>
</dbReference>
<evidence type="ECO:0000313" key="2">
    <source>
        <dbReference type="EMBL" id="EOW82706.1"/>
    </source>
</evidence>
<sequence length="119" mass="13393">MSEGFLERFGFSVPVIYRRAEEMSSLVQKLPFTKEEIAAAESTDPKVAHLYAYFSGSDMGNQTLTDVGETAVISAKDGYYLTEKSIRFSKLVSKLQRLSDDLTARNWRTIVKLAAMLEE</sequence>
<protein>
    <submittedName>
        <fullName evidence="1">Uncharacterized protein</fullName>
    </submittedName>
</protein>
<gene>
    <name evidence="2" type="ORF">I592_02026</name>
    <name evidence="1" type="ORF">UKC_01941</name>
</gene>
<dbReference type="Proteomes" id="UP000013750">
    <property type="component" value="Unassembled WGS sequence"/>
</dbReference>
<accession>R2XMD3</accession>
<dbReference type="AlphaFoldDB" id="R2XMD3"/>
<dbReference type="eggNOG" id="COG3797">
    <property type="taxonomic scope" value="Bacteria"/>
</dbReference>
<reference evidence="1 3" key="1">
    <citation type="submission" date="2013-02" db="EMBL/GenBank/DDBJ databases">
        <title>The Genome Sequence of Enterococcus gilvus ATCC BAA-350.</title>
        <authorList>
            <consortium name="The Broad Institute Genome Sequencing Platform"/>
            <consortium name="The Broad Institute Genome Sequencing Center for Infectious Disease"/>
            <person name="Earl A.M."/>
            <person name="Gilmore M.S."/>
            <person name="Lebreton F."/>
            <person name="Walker B."/>
            <person name="Young S.K."/>
            <person name="Zeng Q."/>
            <person name="Gargeya S."/>
            <person name="Fitzgerald M."/>
            <person name="Haas B."/>
            <person name="Abouelleil A."/>
            <person name="Alvarado L."/>
            <person name="Arachchi H.M."/>
            <person name="Berlin A.M."/>
            <person name="Chapman S.B."/>
            <person name="Dewar J."/>
            <person name="Goldberg J."/>
            <person name="Griggs A."/>
            <person name="Gujja S."/>
            <person name="Hansen M."/>
            <person name="Howarth C."/>
            <person name="Imamovic A."/>
            <person name="Larimer J."/>
            <person name="McCowan C."/>
            <person name="Murphy C."/>
            <person name="Neiman D."/>
            <person name="Pearson M."/>
            <person name="Priest M."/>
            <person name="Roberts A."/>
            <person name="Saif S."/>
            <person name="Shea T."/>
            <person name="Sisk P."/>
            <person name="Sykes S."/>
            <person name="Wortman J."/>
            <person name="Nusbaum C."/>
            <person name="Birren B."/>
        </authorList>
    </citation>
    <scope>NUCLEOTIDE SEQUENCE [LARGE SCALE GENOMIC DNA]</scope>
    <source>
        <strain evidence="1 3">ATCC BAA-350</strain>
    </source>
</reference>
<dbReference type="EMBL" id="AJDQ01000007">
    <property type="protein sequence ID" value="EOI56044.1"/>
    <property type="molecule type" value="Genomic_DNA"/>
</dbReference>
<dbReference type="PATRIC" id="fig|1158614.3.peg.1951"/>
<organism evidence="1 3">
    <name type="scientific">Enterococcus gilvus ATCC BAA-350</name>
    <dbReference type="NCBI Taxonomy" id="1158614"/>
    <lineage>
        <taxon>Bacteria</taxon>
        <taxon>Bacillati</taxon>
        <taxon>Bacillota</taxon>
        <taxon>Bacilli</taxon>
        <taxon>Lactobacillales</taxon>
        <taxon>Enterococcaceae</taxon>
        <taxon>Enterococcus</taxon>
    </lineage>
</organism>
<dbReference type="HOGENOM" id="CLU_2057751_0_0_9"/>
<proteinExistence type="predicted"/>
<evidence type="ECO:0000313" key="1">
    <source>
        <dbReference type="EMBL" id="EOI56044.1"/>
    </source>
</evidence>
<name>R2XMD3_9ENTE</name>
<comment type="caution">
    <text evidence="1">The sequence shown here is derived from an EMBL/GenBank/DDBJ whole genome shotgun (WGS) entry which is preliminary data.</text>
</comment>
<dbReference type="EMBL" id="ASWH01000001">
    <property type="protein sequence ID" value="EOW82706.1"/>
    <property type="molecule type" value="Genomic_DNA"/>
</dbReference>
<keyword evidence="4" id="KW-1185">Reference proteome</keyword>
<reference evidence="2 4" key="2">
    <citation type="submission" date="2013-03" db="EMBL/GenBank/DDBJ databases">
        <title>The Genome Sequence of Enterococcus gilvus ATCC BAA-350 (PacBio/Illumina hybrid assembly).</title>
        <authorList>
            <consortium name="The Broad Institute Genomics Platform"/>
            <consortium name="The Broad Institute Genome Sequencing Center for Infectious Disease"/>
            <person name="Earl A."/>
            <person name="Russ C."/>
            <person name="Gilmore M."/>
            <person name="Surin D."/>
            <person name="Walker B."/>
            <person name="Young S."/>
            <person name="Zeng Q."/>
            <person name="Gargeya S."/>
            <person name="Fitzgerald M."/>
            <person name="Haas B."/>
            <person name="Abouelleil A."/>
            <person name="Allen A.W."/>
            <person name="Alvarado L."/>
            <person name="Arachchi H.M."/>
            <person name="Berlin A.M."/>
            <person name="Chapman S.B."/>
            <person name="Gainer-Dewar J."/>
            <person name="Goldberg J."/>
            <person name="Griggs A."/>
            <person name="Gujja S."/>
            <person name="Hansen M."/>
            <person name="Howarth C."/>
            <person name="Imamovic A."/>
            <person name="Ireland A."/>
            <person name="Larimer J."/>
            <person name="McCowan C."/>
            <person name="Murphy C."/>
            <person name="Pearson M."/>
            <person name="Poon T.W."/>
            <person name="Priest M."/>
            <person name="Roberts A."/>
            <person name="Saif S."/>
            <person name="Shea T."/>
            <person name="Sisk P."/>
            <person name="Sykes S."/>
            <person name="Wortman J."/>
            <person name="Nusbaum C."/>
            <person name="Birren B."/>
        </authorList>
    </citation>
    <scope>NUCLEOTIDE SEQUENCE [LARGE SCALE GENOMIC DNA]</scope>
    <source>
        <strain evidence="2 4">ATCC BAA-350</strain>
    </source>
</reference>